<comment type="similarity">
    <text evidence="1">Belongs to the LysR transcriptional regulatory family.</text>
</comment>
<organism evidence="6 7">
    <name type="scientific">Rhodobacter lacus</name>
    <dbReference type="NCBI Taxonomy" id="1641972"/>
    <lineage>
        <taxon>Bacteria</taxon>
        <taxon>Pseudomonadati</taxon>
        <taxon>Pseudomonadota</taxon>
        <taxon>Alphaproteobacteria</taxon>
        <taxon>Rhodobacterales</taxon>
        <taxon>Rhodobacter group</taxon>
        <taxon>Rhodobacter</taxon>
    </lineage>
</organism>
<name>A0ABW5A5G3_9RHOB</name>
<protein>
    <submittedName>
        <fullName evidence="6">LysR family transcriptional regulator</fullName>
    </submittedName>
</protein>
<dbReference type="PROSITE" id="PS50931">
    <property type="entry name" value="HTH_LYSR"/>
    <property type="match status" value="1"/>
</dbReference>
<dbReference type="Pfam" id="PF03466">
    <property type="entry name" value="LysR_substrate"/>
    <property type="match status" value="1"/>
</dbReference>
<dbReference type="InterPro" id="IPR005119">
    <property type="entry name" value="LysR_subst-bd"/>
</dbReference>
<dbReference type="InterPro" id="IPR036390">
    <property type="entry name" value="WH_DNA-bd_sf"/>
</dbReference>
<keyword evidence="7" id="KW-1185">Reference proteome</keyword>
<proteinExistence type="inferred from homology"/>
<dbReference type="Gene3D" id="3.40.190.290">
    <property type="match status" value="1"/>
</dbReference>
<evidence type="ECO:0000313" key="7">
    <source>
        <dbReference type="Proteomes" id="UP001597413"/>
    </source>
</evidence>
<dbReference type="Gene3D" id="1.10.10.10">
    <property type="entry name" value="Winged helix-like DNA-binding domain superfamily/Winged helix DNA-binding domain"/>
    <property type="match status" value="1"/>
</dbReference>
<comment type="caution">
    <text evidence="6">The sequence shown here is derived from an EMBL/GenBank/DDBJ whole genome shotgun (WGS) entry which is preliminary data.</text>
</comment>
<dbReference type="SUPFAM" id="SSF53850">
    <property type="entry name" value="Periplasmic binding protein-like II"/>
    <property type="match status" value="1"/>
</dbReference>
<dbReference type="InterPro" id="IPR000847">
    <property type="entry name" value="LysR_HTH_N"/>
</dbReference>
<gene>
    <name evidence="6" type="ORF">ACFSM0_04855</name>
</gene>
<sequence length="306" mass="33259">MDILRGMRIFVTVVDGGSFIAAAEQLDTSNAAISRQISALEDHFGVRLLNRTTRRLSLTEPGQALYDRAQQILEDLGEMEASVGQHGAMPSGVLRISAPLSFGIHTLAHLLPGFHARYPKLRLDIDLTDRVVDLVHDGRDVALRIATAPSQNLIARKIAPVRMILCAAPDYLARHGTPVKPQDLAHHQVLSYSYLSSGDTWVLIDAAGEKASVRVKPSIHASNGDLLCTLALAGGGIIVQPEFIVARHIEAGALVPILHGWRLGDFNLHAVYLSRKYLSVKVRVFIDYLAAALGKQTVPGIDDPRT</sequence>
<dbReference type="PANTHER" id="PTHR30537">
    <property type="entry name" value="HTH-TYPE TRANSCRIPTIONAL REGULATOR"/>
    <property type="match status" value="1"/>
</dbReference>
<dbReference type="EMBL" id="JBHUIX010000004">
    <property type="protein sequence ID" value="MFD2173418.1"/>
    <property type="molecule type" value="Genomic_DNA"/>
</dbReference>
<evidence type="ECO:0000259" key="5">
    <source>
        <dbReference type="PROSITE" id="PS50931"/>
    </source>
</evidence>
<feature type="domain" description="HTH lysR-type" evidence="5">
    <location>
        <begin position="1"/>
        <end position="59"/>
    </location>
</feature>
<dbReference type="PRINTS" id="PR00039">
    <property type="entry name" value="HTHLYSR"/>
</dbReference>
<reference evidence="7" key="1">
    <citation type="journal article" date="2019" name="Int. J. Syst. Evol. Microbiol.">
        <title>The Global Catalogue of Microorganisms (GCM) 10K type strain sequencing project: providing services to taxonomists for standard genome sequencing and annotation.</title>
        <authorList>
            <consortium name="The Broad Institute Genomics Platform"/>
            <consortium name="The Broad Institute Genome Sequencing Center for Infectious Disease"/>
            <person name="Wu L."/>
            <person name="Ma J."/>
        </authorList>
    </citation>
    <scope>NUCLEOTIDE SEQUENCE [LARGE SCALE GENOMIC DNA]</scope>
    <source>
        <strain evidence="7">CCUG 55131</strain>
    </source>
</reference>
<dbReference type="PANTHER" id="PTHR30537:SF35">
    <property type="entry name" value="TRANSCRIPTIONAL REGULATORY PROTEIN"/>
    <property type="match status" value="1"/>
</dbReference>
<evidence type="ECO:0000256" key="4">
    <source>
        <dbReference type="ARBA" id="ARBA00023163"/>
    </source>
</evidence>
<dbReference type="RefSeq" id="WP_377387877.1">
    <property type="nucleotide sequence ID" value="NZ_JBHUIX010000004.1"/>
</dbReference>
<evidence type="ECO:0000256" key="2">
    <source>
        <dbReference type="ARBA" id="ARBA00023015"/>
    </source>
</evidence>
<evidence type="ECO:0000256" key="1">
    <source>
        <dbReference type="ARBA" id="ARBA00009437"/>
    </source>
</evidence>
<dbReference type="SUPFAM" id="SSF46785">
    <property type="entry name" value="Winged helix' DNA-binding domain"/>
    <property type="match status" value="1"/>
</dbReference>
<keyword evidence="2" id="KW-0805">Transcription regulation</keyword>
<evidence type="ECO:0000256" key="3">
    <source>
        <dbReference type="ARBA" id="ARBA00023125"/>
    </source>
</evidence>
<dbReference type="CDD" id="cd08422">
    <property type="entry name" value="PBP2_CrgA_like"/>
    <property type="match status" value="1"/>
</dbReference>
<accession>A0ABW5A5G3</accession>
<evidence type="ECO:0000313" key="6">
    <source>
        <dbReference type="EMBL" id="MFD2173418.1"/>
    </source>
</evidence>
<dbReference type="InterPro" id="IPR036388">
    <property type="entry name" value="WH-like_DNA-bd_sf"/>
</dbReference>
<keyword evidence="3" id="KW-0238">DNA-binding</keyword>
<dbReference type="Pfam" id="PF00126">
    <property type="entry name" value="HTH_1"/>
    <property type="match status" value="1"/>
</dbReference>
<dbReference type="InterPro" id="IPR058163">
    <property type="entry name" value="LysR-type_TF_proteobact-type"/>
</dbReference>
<keyword evidence="4" id="KW-0804">Transcription</keyword>
<dbReference type="Proteomes" id="UP001597413">
    <property type="component" value="Unassembled WGS sequence"/>
</dbReference>